<name>W4K5I4_HETIT</name>
<dbReference type="OrthoDB" id="61870at2759"/>
<dbReference type="Gene3D" id="3.40.630.30">
    <property type="match status" value="1"/>
</dbReference>
<feature type="compositionally biased region" description="Basic and acidic residues" evidence="1">
    <location>
        <begin position="48"/>
        <end position="65"/>
    </location>
</feature>
<accession>W4K5I4</accession>
<organism evidence="2 3">
    <name type="scientific">Heterobasidion irregulare (strain TC 32-1)</name>
    <dbReference type="NCBI Taxonomy" id="747525"/>
    <lineage>
        <taxon>Eukaryota</taxon>
        <taxon>Fungi</taxon>
        <taxon>Dikarya</taxon>
        <taxon>Basidiomycota</taxon>
        <taxon>Agaricomycotina</taxon>
        <taxon>Agaricomycetes</taxon>
        <taxon>Russulales</taxon>
        <taxon>Bondarzewiaceae</taxon>
        <taxon>Heterobasidion</taxon>
        <taxon>Heterobasidion annosum species complex</taxon>
    </lineage>
</organism>
<gene>
    <name evidence="2" type="ORF">HETIRDRAFT_146471</name>
</gene>
<dbReference type="InParanoid" id="W4K5I4"/>
<dbReference type="EMBL" id="KI925459">
    <property type="protein sequence ID" value="ETW81072.1"/>
    <property type="molecule type" value="Genomic_DNA"/>
</dbReference>
<dbReference type="Proteomes" id="UP000030671">
    <property type="component" value="Unassembled WGS sequence"/>
</dbReference>
<evidence type="ECO:0000313" key="2">
    <source>
        <dbReference type="EMBL" id="ETW81072.1"/>
    </source>
</evidence>
<reference evidence="2 3" key="1">
    <citation type="journal article" date="2012" name="New Phytol.">
        <title>Insight into trade-off between wood decay and parasitism from the genome of a fungal forest pathogen.</title>
        <authorList>
            <person name="Olson A."/>
            <person name="Aerts A."/>
            <person name="Asiegbu F."/>
            <person name="Belbahri L."/>
            <person name="Bouzid O."/>
            <person name="Broberg A."/>
            <person name="Canback B."/>
            <person name="Coutinho P.M."/>
            <person name="Cullen D."/>
            <person name="Dalman K."/>
            <person name="Deflorio G."/>
            <person name="van Diepen L.T."/>
            <person name="Dunand C."/>
            <person name="Duplessis S."/>
            <person name="Durling M."/>
            <person name="Gonthier P."/>
            <person name="Grimwood J."/>
            <person name="Fossdal C.G."/>
            <person name="Hansson D."/>
            <person name="Henrissat B."/>
            <person name="Hietala A."/>
            <person name="Himmelstrand K."/>
            <person name="Hoffmeister D."/>
            <person name="Hogberg N."/>
            <person name="James T.Y."/>
            <person name="Karlsson M."/>
            <person name="Kohler A."/>
            <person name="Kues U."/>
            <person name="Lee Y.H."/>
            <person name="Lin Y.C."/>
            <person name="Lind M."/>
            <person name="Lindquist E."/>
            <person name="Lombard V."/>
            <person name="Lucas S."/>
            <person name="Lunden K."/>
            <person name="Morin E."/>
            <person name="Murat C."/>
            <person name="Park J."/>
            <person name="Raffaello T."/>
            <person name="Rouze P."/>
            <person name="Salamov A."/>
            <person name="Schmutz J."/>
            <person name="Solheim H."/>
            <person name="Stahlberg J."/>
            <person name="Velez H."/>
            <person name="de Vries R.P."/>
            <person name="Wiebenga A."/>
            <person name="Woodward S."/>
            <person name="Yakovlev I."/>
            <person name="Garbelotto M."/>
            <person name="Martin F."/>
            <person name="Grigoriev I.V."/>
            <person name="Stenlid J."/>
        </authorList>
    </citation>
    <scope>NUCLEOTIDE SEQUENCE [LARGE SCALE GENOMIC DNA]</scope>
    <source>
        <strain evidence="2 3">TC 32-1</strain>
    </source>
</reference>
<protein>
    <recommendedName>
        <fullName evidence="4">N-acetyltransferase domain-containing protein</fullName>
    </recommendedName>
</protein>
<dbReference type="HOGENOM" id="CLU_855455_0_0_1"/>
<dbReference type="AlphaFoldDB" id="W4K5I4"/>
<dbReference type="SUPFAM" id="SSF55729">
    <property type="entry name" value="Acyl-CoA N-acyltransferases (Nat)"/>
    <property type="match status" value="1"/>
</dbReference>
<dbReference type="KEGG" id="hir:HETIRDRAFT_146471"/>
<sequence length="325" mass="36631">MTSVVYIHENPMQTVLPHLEEYLPFANNPHYMIVVPPVKVEDSPTEDSPAKDSPAKDSPAEDSPAKDSLVIASFEPFKCPPKDKPWAVATTDFTRPGEAEFWFWSSIEASEVDIRDKGLLEESCNLLKSMVTLIVENHKDKKLLSLGCLHAAFIPFIPESSIETKTKTYMKYTFTRGHLNEPTLGEDFQGCHLGDVKDNELIKLVAASSEVYRSPETLQKYNSTAAYLDAEESKDTALGWCWTARDGTLTTLFVKEEYRNRQIAKLVMWHHLQREFVTRKFVCVDVDTDNKGSVKACTGLGAAQAYPAIWLTIDMPDFISTKVER</sequence>
<evidence type="ECO:0008006" key="4">
    <source>
        <dbReference type="Google" id="ProtNLM"/>
    </source>
</evidence>
<keyword evidence="3" id="KW-1185">Reference proteome</keyword>
<evidence type="ECO:0000256" key="1">
    <source>
        <dbReference type="SAM" id="MobiDB-lite"/>
    </source>
</evidence>
<feature type="region of interest" description="Disordered" evidence="1">
    <location>
        <begin position="40"/>
        <end position="65"/>
    </location>
</feature>
<proteinExistence type="predicted"/>
<evidence type="ECO:0000313" key="3">
    <source>
        <dbReference type="Proteomes" id="UP000030671"/>
    </source>
</evidence>
<dbReference type="RefSeq" id="XP_009547752.1">
    <property type="nucleotide sequence ID" value="XM_009549457.1"/>
</dbReference>
<dbReference type="InterPro" id="IPR016181">
    <property type="entry name" value="Acyl_CoA_acyltransferase"/>
</dbReference>
<dbReference type="GeneID" id="20667138"/>